<reference evidence="1" key="1">
    <citation type="submission" date="2022-11" db="EMBL/GenBank/DDBJ databases">
        <title>Centuries of genome instability and evolution in soft-shell clam transmissible cancer (bioRxiv).</title>
        <authorList>
            <person name="Hart S.F.M."/>
            <person name="Yonemitsu M.A."/>
            <person name="Giersch R.M."/>
            <person name="Beal B.F."/>
            <person name="Arriagada G."/>
            <person name="Davis B.W."/>
            <person name="Ostrander E.A."/>
            <person name="Goff S.P."/>
            <person name="Metzger M.J."/>
        </authorList>
    </citation>
    <scope>NUCLEOTIDE SEQUENCE</scope>
    <source>
        <strain evidence="1">MELC-2E11</strain>
        <tissue evidence="1">Siphon/mantle</tissue>
    </source>
</reference>
<organism evidence="1 2">
    <name type="scientific">Mya arenaria</name>
    <name type="common">Soft-shell clam</name>
    <dbReference type="NCBI Taxonomy" id="6604"/>
    <lineage>
        <taxon>Eukaryota</taxon>
        <taxon>Metazoa</taxon>
        <taxon>Spiralia</taxon>
        <taxon>Lophotrochozoa</taxon>
        <taxon>Mollusca</taxon>
        <taxon>Bivalvia</taxon>
        <taxon>Autobranchia</taxon>
        <taxon>Heteroconchia</taxon>
        <taxon>Euheterodonta</taxon>
        <taxon>Imparidentia</taxon>
        <taxon>Neoheterodontei</taxon>
        <taxon>Myida</taxon>
        <taxon>Myoidea</taxon>
        <taxon>Myidae</taxon>
        <taxon>Mya</taxon>
    </lineage>
</organism>
<dbReference type="EMBL" id="CP111015">
    <property type="protein sequence ID" value="WAR01518.1"/>
    <property type="molecule type" value="Genomic_DNA"/>
</dbReference>
<evidence type="ECO:0000313" key="1">
    <source>
        <dbReference type="EMBL" id="WAR01518.1"/>
    </source>
</evidence>
<accession>A0ABY7DUX5</accession>
<name>A0ABY7DUX5_MYAAR</name>
<protein>
    <submittedName>
        <fullName evidence="1">EIF3M-like protein</fullName>
    </submittedName>
</protein>
<proteinExistence type="predicted"/>
<sequence>MSIPTFIDIEISDQTSELRAYLKELGAEISAENTEDGVKDLRQCIEASNVCWKEGGPSDSEIEMVFNGLISLLLMQTEQSEDLIQLFCKNVSQFPKGDKKCSVRLRILSNLFHGLPEKSSQKADVYLSLLLLSKEADLASMVITDITQATKVMIELLGTYTEDNASQARDDAQRCIVTCLEDPNTFLLDHLLTLKPVKFLEGALIHDLLTIFVTGKLSQYQQPYPRGEPT</sequence>
<gene>
    <name evidence="1" type="ORF">MAR_008076</name>
</gene>
<evidence type="ECO:0000313" key="2">
    <source>
        <dbReference type="Proteomes" id="UP001164746"/>
    </source>
</evidence>
<dbReference type="Proteomes" id="UP001164746">
    <property type="component" value="Chromosome 4"/>
</dbReference>
<keyword evidence="2" id="KW-1185">Reference proteome</keyword>